<gene>
    <name evidence="1" type="ORF">BDN72DRAFT_863774</name>
</gene>
<reference evidence="1 2" key="1">
    <citation type="journal article" date="2019" name="Nat. Ecol. Evol.">
        <title>Megaphylogeny resolves global patterns of mushroom evolution.</title>
        <authorList>
            <person name="Varga T."/>
            <person name="Krizsan K."/>
            <person name="Foldi C."/>
            <person name="Dima B."/>
            <person name="Sanchez-Garcia M."/>
            <person name="Sanchez-Ramirez S."/>
            <person name="Szollosi G.J."/>
            <person name="Szarkandi J.G."/>
            <person name="Papp V."/>
            <person name="Albert L."/>
            <person name="Andreopoulos W."/>
            <person name="Angelini C."/>
            <person name="Antonin V."/>
            <person name="Barry K.W."/>
            <person name="Bougher N.L."/>
            <person name="Buchanan P."/>
            <person name="Buyck B."/>
            <person name="Bense V."/>
            <person name="Catcheside P."/>
            <person name="Chovatia M."/>
            <person name="Cooper J."/>
            <person name="Damon W."/>
            <person name="Desjardin D."/>
            <person name="Finy P."/>
            <person name="Geml J."/>
            <person name="Haridas S."/>
            <person name="Hughes K."/>
            <person name="Justo A."/>
            <person name="Karasinski D."/>
            <person name="Kautmanova I."/>
            <person name="Kiss B."/>
            <person name="Kocsube S."/>
            <person name="Kotiranta H."/>
            <person name="LaButti K.M."/>
            <person name="Lechner B.E."/>
            <person name="Liimatainen K."/>
            <person name="Lipzen A."/>
            <person name="Lukacs Z."/>
            <person name="Mihaltcheva S."/>
            <person name="Morgado L.N."/>
            <person name="Niskanen T."/>
            <person name="Noordeloos M.E."/>
            <person name="Ohm R.A."/>
            <person name="Ortiz-Santana B."/>
            <person name="Ovrebo C."/>
            <person name="Racz N."/>
            <person name="Riley R."/>
            <person name="Savchenko A."/>
            <person name="Shiryaev A."/>
            <person name="Soop K."/>
            <person name="Spirin V."/>
            <person name="Szebenyi C."/>
            <person name="Tomsovsky M."/>
            <person name="Tulloss R.E."/>
            <person name="Uehling J."/>
            <person name="Grigoriev I.V."/>
            <person name="Vagvolgyi C."/>
            <person name="Papp T."/>
            <person name="Martin F.M."/>
            <person name="Miettinen O."/>
            <person name="Hibbett D.S."/>
            <person name="Nagy L.G."/>
        </authorList>
    </citation>
    <scope>NUCLEOTIDE SEQUENCE [LARGE SCALE GENOMIC DNA]</scope>
    <source>
        <strain evidence="1 2">NL-1719</strain>
    </source>
</reference>
<accession>A0ACD3A6N4</accession>
<sequence length="168" mass="18793">MSSPPPLISNDLFHAKHTLGILTSNLKDIRRELADCTAHVESVLAHVSNVRRRVNLAMVQSMDLDTQTSRVVQQGEELRLRSAILKSLGEPEDLSDVHSEDLQPASTPRSSDEGIMASDGESTSKRSLEDSEEGADVKRPRWTTDEQLIFLQQYDTYYSHGFSPKVDQ</sequence>
<evidence type="ECO:0000313" key="2">
    <source>
        <dbReference type="Proteomes" id="UP000308600"/>
    </source>
</evidence>
<protein>
    <submittedName>
        <fullName evidence="1">Uncharacterized protein</fullName>
    </submittedName>
</protein>
<organism evidence="1 2">
    <name type="scientific">Pluteus cervinus</name>
    <dbReference type="NCBI Taxonomy" id="181527"/>
    <lineage>
        <taxon>Eukaryota</taxon>
        <taxon>Fungi</taxon>
        <taxon>Dikarya</taxon>
        <taxon>Basidiomycota</taxon>
        <taxon>Agaricomycotina</taxon>
        <taxon>Agaricomycetes</taxon>
        <taxon>Agaricomycetidae</taxon>
        <taxon>Agaricales</taxon>
        <taxon>Pluteineae</taxon>
        <taxon>Pluteaceae</taxon>
        <taxon>Pluteus</taxon>
    </lineage>
</organism>
<dbReference type="EMBL" id="ML208683">
    <property type="protein sequence ID" value="TFK61211.1"/>
    <property type="molecule type" value="Genomic_DNA"/>
</dbReference>
<evidence type="ECO:0000313" key="1">
    <source>
        <dbReference type="EMBL" id="TFK61211.1"/>
    </source>
</evidence>
<keyword evidence="2" id="KW-1185">Reference proteome</keyword>
<name>A0ACD3A6N4_9AGAR</name>
<dbReference type="Proteomes" id="UP000308600">
    <property type="component" value="Unassembled WGS sequence"/>
</dbReference>
<proteinExistence type="predicted"/>